<keyword evidence="3" id="KW-1185">Reference proteome</keyword>
<reference evidence="2 3" key="1">
    <citation type="submission" date="2023-04" db="EMBL/GenBank/DDBJ databases">
        <title>Draft genome sequence of Saccharopolyspora sp. TS4A08 isolated from sweet potato rhizospheric soil.</title>
        <authorList>
            <person name="Suksaard P."/>
            <person name="Duangmal K."/>
        </authorList>
    </citation>
    <scope>NUCLEOTIDE SEQUENCE [LARGE SCALE GENOMIC DNA]</scope>
    <source>
        <strain evidence="2 3">TS4A08</strain>
    </source>
</reference>
<evidence type="ECO:0000313" key="3">
    <source>
        <dbReference type="Proteomes" id="UP001237595"/>
    </source>
</evidence>
<evidence type="ECO:0000313" key="2">
    <source>
        <dbReference type="EMBL" id="MDI2028203.1"/>
    </source>
</evidence>
<dbReference type="EMBL" id="JASAOF010000002">
    <property type="protein sequence ID" value="MDI2028203.1"/>
    <property type="molecule type" value="Genomic_DNA"/>
</dbReference>
<sequence>MRTSAVSGLVTYVRGVTSGLEEFTTVDLEVEEAPATVLILLDSRVPTLPEYPLLLTWDEVSGWALRVETDGEGGTTPVCFLGEDVLPEPSAVQEFLRAAVRGESPGSIEPHAFRWPNAQDDLERRLELFHDAEHR</sequence>
<dbReference type="Pfam" id="PF19809">
    <property type="entry name" value="DUF6292"/>
    <property type="match status" value="1"/>
</dbReference>
<dbReference type="InterPro" id="IPR046259">
    <property type="entry name" value="DUF6292"/>
</dbReference>
<gene>
    <name evidence="2" type="ORF">QFW96_06265</name>
</gene>
<feature type="domain" description="DUF6292" evidence="1">
    <location>
        <begin position="12"/>
        <end position="97"/>
    </location>
</feature>
<name>A0ABT6PJN6_9PSEU</name>
<proteinExistence type="predicted"/>
<accession>A0ABT6PJN6</accession>
<comment type="caution">
    <text evidence="2">The sequence shown here is derived from an EMBL/GenBank/DDBJ whole genome shotgun (WGS) entry which is preliminary data.</text>
</comment>
<dbReference type="RefSeq" id="WP_281454568.1">
    <property type="nucleotide sequence ID" value="NZ_JASAOF010000002.1"/>
</dbReference>
<evidence type="ECO:0000259" key="1">
    <source>
        <dbReference type="Pfam" id="PF19809"/>
    </source>
</evidence>
<organism evidence="2 3">
    <name type="scientific">Saccharopolyspora ipomoeae</name>
    <dbReference type="NCBI Taxonomy" id="3042027"/>
    <lineage>
        <taxon>Bacteria</taxon>
        <taxon>Bacillati</taxon>
        <taxon>Actinomycetota</taxon>
        <taxon>Actinomycetes</taxon>
        <taxon>Pseudonocardiales</taxon>
        <taxon>Pseudonocardiaceae</taxon>
        <taxon>Saccharopolyspora</taxon>
    </lineage>
</organism>
<protein>
    <submittedName>
        <fullName evidence="2">DUF6292 family protein</fullName>
    </submittedName>
</protein>
<dbReference type="Proteomes" id="UP001237595">
    <property type="component" value="Unassembled WGS sequence"/>
</dbReference>